<keyword evidence="14" id="KW-1185">Reference proteome</keyword>
<feature type="transmembrane region" description="Helical" evidence="11">
    <location>
        <begin position="6"/>
        <end position="29"/>
    </location>
</feature>
<keyword evidence="7 11" id="KW-1133">Transmembrane helix</keyword>
<keyword evidence="6" id="KW-0653">Protein transport</keyword>
<dbReference type="Gene3D" id="1.20.960.10">
    <property type="entry name" value="Mitochondrial outer membrane translocase complex, subunit Tom20 domain"/>
    <property type="match status" value="1"/>
</dbReference>
<evidence type="ECO:0000256" key="1">
    <source>
        <dbReference type="ARBA" id="ARBA00004572"/>
    </source>
</evidence>
<feature type="domain" description="SET" evidence="12">
    <location>
        <begin position="175"/>
        <end position="488"/>
    </location>
</feature>
<dbReference type="Proteomes" id="UP000308730">
    <property type="component" value="Unassembled WGS sequence"/>
</dbReference>
<keyword evidence="9 11" id="KW-0472">Membrane</keyword>
<accession>A0A4S4N038</accession>
<keyword evidence="3" id="KW-0813">Transport</keyword>
<dbReference type="Pfam" id="PF02064">
    <property type="entry name" value="MAS20"/>
    <property type="match status" value="1"/>
</dbReference>
<dbReference type="GO" id="GO:0005742">
    <property type="term" value="C:mitochondrial outer membrane translocase complex"/>
    <property type="evidence" value="ECO:0007669"/>
    <property type="project" value="InterPro"/>
</dbReference>
<comment type="caution">
    <text evidence="13">The sequence shown here is derived from an EMBL/GenBank/DDBJ whole genome shotgun (WGS) entry which is preliminary data.</text>
</comment>
<dbReference type="GO" id="GO:0006886">
    <property type="term" value="P:intracellular protein transport"/>
    <property type="evidence" value="ECO:0007669"/>
    <property type="project" value="InterPro"/>
</dbReference>
<dbReference type="InterPro" id="IPR001214">
    <property type="entry name" value="SET_dom"/>
</dbReference>
<name>A0A4S4N038_9APHY</name>
<comment type="similarity">
    <text evidence="2">Belongs to the Tom20 family.</text>
</comment>
<dbReference type="PRINTS" id="PR00351">
    <property type="entry name" value="OM20RECEPTOR"/>
</dbReference>
<organism evidence="13 14">
    <name type="scientific">Antrodiella citrinella</name>
    <dbReference type="NCBI Taxonomy" id="2447956"/>
    <lineage>
        <taxon>Eukaryota</taxon>
        <taxon>Fungi</taxon>
        <taxon>Dikarya</taxon>
        <taxon>Basidiomycota</taxon>
        <taxon>Agaricomycotina</taxon>
        <taxon>Agaricomycetes</taxon>
        <taxon>Polyporales</taxon>
        <taxon>Steccherinaceae</taxon>
        <taxon>Antrodiella</taxon>
    </lineage>
</organism>
<evidence type="ECO:0000256" key="9">
    <source>
        <dbReference type="ARBA" id="ARBA00023136"/>
    </source>
</evidence>
<dbReference type="Gene3D" id="2.170.270.10">
    <property type="entry name" value="SET domain"/>
    <property type="match status" value="1"/>
</dbReference>
<dbReference type="SUPFAM" id="SSF47157">
    <property type="entry name" value="Mitochondrial import receptor subunit Tom20"/>
    <property type="match status" value="1"/>
</dbReference>
<evidence type="ECO:0000256" key="6">
    <source>
        <dbReference type="ARBA" id="ARBA00022927"/>
    </source>
</evidence>
<keyword evidence="4 11" id="KW-0812">Transmembrane</keyword>
<evidence type="ECO:0000256" key="3">
    <source>
        <dbReference type="ARBA" id="ARBA00022448"/>
    </source>
</evidence>
<dbReference type="PANTHER" id="PTHR12430:SF0">
    <property type="entry name" value="TRANSLOCASE OF OUTER MITOCHONDRIAL MEMBRANE 20"/>
    <property type="match status" value="1"/>
</dbReference>
<dbReference type="InterPro" id="IPR046341">
    <property type="entry name" value="SET_dom_sf"/>
</dbReference>
<dbReference type="GO" id="GO:0016031">
    <property type="term" value="P:tRNA import into mitochondrion"/>
    <property type="evidence" value="ECO:0007669"/>
    <property type="project" value="TreeGrafter"/>
</dbReference>
<sequence>MSSRASTIFTVAGVTVLGGLVAYAVYFDYRRRNDNEFRRKLRKDKKKVKAAQSDAVQASAVKPEDIRAALLKVREEELPENQEEKEAYFLKSVDLGERLCHQGPTFHLDSALSFYRALRVYPSPVELVMIYQKTVPEPVFKIVMDMMQLDCDVSTWAEKFVRRATLGYYDVFPAKHFNVSVQDGSADTRGVKRKILVVAKDFEAGDVIYKEEPLVAVLDPDLQGKGTHCSYCLRHIQKGMAIKPEVDRLDSVYCSKDCQLKAKVQSQSLLFSLDPYLPPEMDSGIVGEQNNEKREQAQQKFAEFIKNKSTPLLVARFVGRQVATETSKLVPGQSVLADFPQVADKGSDYGIYDHIERLRFWEPSIEDSEVDLLRDVLASALPGLETSVTTEQYVLWKSKMTYNAFGVCYGGGRDDKPVSTDRPEDQERTRTPYGTSRQVGSGFYAVSSYLQHSCAPTARTSFSNGTSELHLIAFAPLKKGDEITVSYVDITQHASETPEEARRRRRMELVRGWKFKCECTRCLEELQTSEVAAELELGVDRDESKVERTAERLARGEAFPAAPVSAESVTALD</sequence>
<evidence type="ECO:0000256" key="5">
    <source>
        <dbReference type="ARBA" id="ARBA00022787"/>
    </source>
</evidence>
<evidence type="ECO:0000256" key="4">
    <source>
        <dbReference type="ARBA" id="ARBA00022692"/>
    </source>
</evidence>
<dbReference type="CDD" id="cd20071">
    <property type="entry name" value="SET_SMYD"/>
    <property type="match status" value="1"/>
</dbReference>
<protein>
    <recommendedName>
        <fullName evidence="12">SET domain-containing protein</fullName>
    </recommendedName>
</protein>
<comment type="subcellular location">
    <subcellularLocation>
        <location evidence="1">Mitochondrion outer membrane</location>
        <topology evidence="1">Single-pass membrane protein</topology>
    </subcellularLocation>
</comment>
<dbReference type="EMBL" id="SGPM01000051">
    <property type="protein sequence ID" value="THH31317.1"/>
    <property type="molecule type" value="Genomic_DNA"/>
</dbReference>
<keyword evidence="5" id="KW-1000">Mitochondrion outer membrane</keyword>
<feature type="region of interest" description="Disordered" evidence="10">
    <location>
        <begin position="413"/>
        <end position="434"/>
    </location>
</feature>
<dbReference type="GO" id="GO:0030150">
    <property type="term" value="P:protein import into mitochondrial matrix"/>
    <property type="evidence" value="ECO:0007669"/>
    <property type="project" value="TreeGrafter"/>
</dbReference>
<dbReference type="InterPro" id="IPR002056">
    <property type="entry name" value="MAS20"/>
</dbReference>
<evidence type="ECO:0000256" key="2">
    <source>
        <dbReference type="ARBA" id="ARBA00005792"/>
    </source>
</evidence>
<evidence type="ECO:0000256" key="7">
    <source>
        <dbReference type="ARBA" id="ARBA00022989"/>
    </source>
</evidence>
<dbReference type="GO" id="GO:0030943">
    <property type="term" value="F:mitochondrion targeting sequence binding"/>
    <property type="evidence" value="ECO:0007669"/>
    <property type="project" value="TreeGrafter"/>
</dbReference>
<dbReference type="GO" id="GO:0008320">
    <property type="term" value="F:protein transmembrane transporter activity"/>
    <property type="evidence" value="ECO:0007669"/>
    <property type="project" value="TreeGrafter"/>
</dbReference>
<gene>
    <name evidence="13" type="ORF">EUX98_g2883</name>
</gene>
<dbReference type="SUPFAM" id="SSF82199">
    <property type="entry name" value="SET domain"/>
    <property type="match status" value="1"/>
</dbReference>
<dbReference type="InterPro" id="IPR023392">
    <property type="entry name" value="Tom20_dom_sf"/>
</dbReference>
<evidence type="ECO:0000259" key="12">
    <source>
        <dbReference type="PROSITE" id="PS50280"/>
    </source>
</evidence>
<dbReference type="OrthoDB" id="2154253at2759"/>
<keyword evidence="8" id="KW-0496">Mitochondrion</keyword>
<evidence type="ECO:0000313" key="14">
    <source>
        <dbReference type="Proteomes" id="UP000308730"/>
    </source>
</evidence>
<dbReference type="PANTHER" id="PTHR12430">
    <property type="entry name" value="MITOCHONDRIAL IMPORT RECEPTOR SUBUNIT TOM20"/>
    <property type="match status" value="1"/>
</dbReference>
<evidence type="ECO:0000256" key="10">
    <source>
        <dbReference type="SAM" id="MobiDB-lite"/>
    </source>
</evidence>
<reference evidence="13 14" key="1">
    <citation type="submission" date="2019-02" db="EMBL/GenBank/DDBJ databases">
        <title>Genome sequencing of the rare red list fungi Antrodiella citrinella (Flaviporus citrinellus).</title>
        <authorList>
            <person name="Buettner E."/>
            <person name="Kellner H."/>
        </authorList>
    </citation>
    <scope>NUCLEOTIDE SEQUENCE [LARGE SCALE GENOMIC DNA]</scope>
    <source>
        <strain evidence="13 14">DSM 108506</strain>
    </source>
</reference>
<evidence type="ECO:0000313" key="13">
    <source>
        <dbReference type="EMBL" id="THH31317.1"/>
    </source>
</evidence>
<evidence type="ECO:0000256" key="8">
    <source>
        <dbReference type="ARBA" id="ARBA00023128"/>
    </source>
</evidence>
<feature type="compositionally biased region" description="Basic and acidic residues" evidence="10">
    <location>
        <begin position="413"/>
        <end position="430"/>
    </location>
</feature>
<dbReference type="Pfam" id="PF00856">
    <property type="entry name" value="SET"/>
    <property type="match status" value="1"/>
</dbReference>
<dbReference type="AlphaFoldDB" id="A0A4S4N038"/>
<dbReference type="PROSITE" id="PS50280">
    <property type="entry name" value="SET"/>
    <property type="match status" value="1"/>
</dbReference>
<dbReference type="GO" id="GO:0006605">
    <property type="term" value="P:protein targeting"/>
    <property type="evidence" value="ECO:0007669"/>
    <property type="project" value="InterPro"/>
</dbReference>
<proteinExistence type="inferred from homology"/>
<evidence type="ECO:0000256" key="11">
    <source>
        <dbReference type="SAM" id="Phobius"/>
    </source>
</evidence>